<evidence type="ECO:0000256" key="4">
    <source>
        <dbReference type="ARBA" id="ARBA00022475"/>
    </source>
</evidence>
<dbReference type="Pfam" id="PF01032">
    <property type="entry name" value="FecCD"/>
    <property type="match status" value="1"/>
</dbReference>
<comment type="caution">
    <text evidence="9">The sequence shown here is derived from an EMBL/GenBank/DDBJ whole genome shotgun (WGS) entry which is preliminary data.</text>
</comment>
<keyword evidence="4" id="KW-1003">Cell membrane</keyword>
<dbReference type="PANTHER" id="PTHR30472">
    <property type="entry name" value="FERRIC ENTEROBACTIN TRANSPORT SYSTEM PERMEASE PROTEIN"/>
    <property type="match status" value="1"/>
</dbReference>
<feature type="transmembrane region" description="Helical" evidence="8">
    <location>
        <begin position="287"/>
        <end position="310"/>
    </location>
</feature>
<accession>A0A9D2A9L5</accession>
<organism evidence="9 10">
    <name type="scientific">Candidatus Nesterenkonia stercoripullorum</name>
    <dbReference type="NCBI Taxonomy" id="2838701"/>
    <lineage>
        <taxon>Bacteria</taxon>
        <taxon>Bacillati</taxon>
        <taxon>Actinomycetota</taxon>
        <taxon>Actinomycetes</taxon>
        <taxon>Micrococcales</taxon>
        <taxon>Micrococcaceae</taxon>
        <taxon>Nesterenkonia</taxon>
    </lineage>
</organism>
<feature type="transmembrane region" description="Helical" evidence="8">
    <location>
        <begin position="338"/>
        <end position="362"/>
    </location>
</feature>
<keyword evidence="7 8" id="KW-0472">Membrane</keyword>
<gene>
    <name evidence="9" type="ORF">H9871_12465</name>
</gene>
<proteinExistence type="inferred from homology"/>
<feature type="transmembrane region" description="Helical" evidence="8">
    <location>
        <begin position="186"/>
        <end position="207"/>
    </location>
</feature>
<evidence type="ECO:0000256" key="8">
    <source>
        <dbReference type="SAM" id="Phobius"/>
    </source>
</evidence>
<dbReference type="SUPFAM" id="SSF81345">
    <property type="entry name" value="ABC transporter involved in vitamin B12 uptake, BtuC"/>
    <property type="match status" value="1"/>
</dbReference>
<dbReference type="Proteomes" id="UP000824151">
    <property type="component" value="Unassembled WGS sequence"/>
</dbReference>
<evidence type="ECO:0000256" key="6">
    <source>
        <dbReference type="ARBA" id="ARBA00022989"/>
    </source>
</evidence>
<dbReference type="GO" id="GO:0022857">
    <property type="term" value="F:transmembrane transporter activity"/>
    <property type="evidence" value="ECO:0007669"/>
    <property type="project" value="InterPro"/>
</dbReference>
<dbReference type="AlphaFoldDB" id="A0A9D2A9L5"/>
<keyword evidence="3" id="KW-0813">Transport</keyword>
<comment type="similarity">
    <text evidence="2">Belongs to the binding-protein-dependent transport system permease family. FecCD subfamily.</text>
</comment>
<feature type="transmembrane region" description="Helical" evidence="8">
    <location>
        <begin position="374"/>
        <end position="393"/>
    </location>
</feature>
<dbReference type="InterPro" id="IPR000522">
    <property type="entry name" value="ABC_transptr_permease_BtuC"/>
</dbReference>
<dbReference type="FunFam" id="1.10.3470.10:FF:000001">
    <property type="entry name" value="Vitamin B12 ABC transporter permease BtuC"/>
    <property type="match status" value="1"/>
</dbReference>
<feature type="transmembrane region" description="Helical" evidence="8">
    <location>
        <begin position="154"/>
        <end position="174"/>
    </location>
</feature>
<feature type="transmembrane region" description="Helical" evidence="8">
    <location>
        <begin position="94"/>
        <end position="116"/>
    </location>
</feature>
<dbReference type="PANTHER" id="PTHR30472:SF67">
    <property type="entry name" value="PERMEASE OF ABC TRANSPORTER-RELATED"/>
    <property type="match status" value="1"/>
</dbReference>
<dbReference type="InterPro" id="IPR037294">
    <property type="entry name" value="ABC_BtuC-like"/>
</dbReference>
<comment type="subcellular location">
    <subcellularLocation>
        <location evidence="1">Cell membrane</location>
        <topology evidence="1">Multi-pass membrane protein</topology>
    </subcellularLocation>
</comment>
<dbReference type="GO" id="GO:0005886">
    <property type="term" value="C:plasma membrane"/>
    <property type="evidence" value="ECO:0007669"/>
    <property type="project" value="UniProtKB-SubCell"/>
</dbReference>
<evidence type="ECO:0000256" key="5">
    <source>
        <dbReference type="ARBA" id="ARBA00022692"/>
    </source>
</evidence>
<dbReference type="GO" id="GO:0033214">
    <property type="term" value="P:siderophore-iron import into cell"/>
    <property type="evidence" value="ECO:0007669"/>
    <property type="project" value="TreeGrafter"/>
</dbReference>
<dbReference type="CDD" id="cd06550">
    <property type="entry name" value="TM_ABC_iron-siderophores_like"/>
    <property type="match status" value="1"/>
</dbReference>
<feature type="transmembrane region" description="Helical" evidence="8">
    <location>
        <begin position="213"/>
        <end position="233"/>
    </location>
</feature>
<feature type="transmembrane region" description="Helical" evidence="8">
    <location>
        <begin position="245"/>
        <end position="267"/>
    </location>
</feature>
<dbReference type="EMBL" id="DXGD01000463">
    <property type="protein sequence ID" value="HIX00942.1"/>
    <property type="molecule type" value="Genomic_DNA"/>
</dbReference>
<evidence type="ECO:0000256" key="2">
    <source>
        <dbReference type="ARBA" id="ARBA00007935"/>
    </source>
</evidence>
<evidence type="ECO:0000256" key="1">
    <source>
        <dbReference type="ARBA" id="ARBA00004651"/>
    </source>
</evidence>
<feature type="transmembrane region" description="Helical" evidence="8">
    <location>
        <begin position="405"/>
        <end position="424"/>
    </location>
</feature>
<evidence type="ECO:0000256" key="7">
    <source>
        <dbReference type="ARBA" id="ARBA00023136"/>
    </source>
</evidence>
<reference evidence="9" key="2">
    <citation type="submission" date="2021-04" db="EMBL/GenBank/DDBJ databases">
        <authorList>
            <person name="Gilroy R."/>
        </authorList>
    </citation>
    <scope>NUCLEOTIDE SEQUENCE</scope>
    <source>
        <strain evidence="9">ChiHejej3B27-3195</strain>
    </source>
</reference>
<sequence>MGTALNASPCSRCLRIRWNLPLSYCVEPPASASTLSGAPCQDCAPSARPANHARRNIAVTKVSYTYCDIVAAASLGADVNDTAERLGVSANRRAALWTGGLSLALLVSAILCIGLGPVTIAPGTVGAVVAEVTGLRAEGPWTTSEYSILREMRIPRVILGIGVGAGLAVCGASLQAMVRNTLADPYVLGVSGGASTGAAAALLFGFAAGAGQYALPLSAFLGALGASLLVFFLAYAQGRITSIRLLLAGIAIGYALSAATSFMMFAADSAEDSRSVMFWLLGSLSLARWDGFLALTVAVVVATVLALTALAPRLDALTAGDETTQALGVRPGTTRVQLLVLVSLCTGTVVAAAGAIGFVGLVVPHIGRRLVGAAHARLIPVTALLGAILLIWADAGARVLMQPRELPLGIITALIGAPFLLILIRRMYPR</sequence>
<evidence type="ECO:0000256" key="3">
    <source>
        <dbReference type="ARBA" id="ARBA00022448"/>
    </source>
</evidence>
<evidence type="ECO:0000313" key="10">
    <source>
        <dbReference type="Proteomes" id="UP000824151"/>
    </source>
</evidence>
<dbReference type="Gene3D" id="1.10.3470.10">
    <property type="entry name" value="ABC transporter involved in vitamin B12 uptake, BtuC"/>
    <property type="match status" value="1"/>
</dbReference>
<evidence type="ECO:0000313" key="9">
    <source>
        <dbReference type="EMBL" id="HIX00942.1"/>
    </source>
</evidence>
<name>A0A9D2A9L5_9MICC</name>
<protein>
    <submittedName>
        <fullName evidence="9">Iron ABC transporter permease</fullName>
    </submittedName>
</protein>
<reference evidence="9" key="1">
    <citation type="journal article" date="2021" name="PeerJ">
        <title>Extensive microbial diversity within the chicken gut microbiome revealed by metagenomics and culture.</title>
        <authorList>
            <person name="Gilroy R."/>
            <person name="Ravi A."/>
            <person name="Getino M."/>
            <person name="Pursley I."/>
            <person name="Horton D.L."/>
            <person name="Alikhan N.F."/>
            <person name="Baker D."/>
            <person name="Gharbi K."/>
            <person name="Hall N."/>
            <person name="Watson M."/>
            <person name="Adriaenssens E.M."/>
            <person name="Foster-Nyarko E."/>
            <person name="Jarju S."/>
            <person name="Secka A."/>
            <person name="Antonio M."/>
            <person name="Oren A."/>
            <person name="Chaudhuri R.R."/>
            <person name="La Ragione R."/>
            <person name="Hildebrand F."/>
            <person name="Pallen M.J."/>
        </authorList>
    </citation>
    <scope>NUCLEOTIDE SEQUENCE</scope>
    <source>
        <strain evidence="9">ChiHejej3B27-3195</strain>
    </source>
</reference>
<keyword evidence="5 8" id="KW-0812">Transmembrane</keyword>
<keyword evidence="6 8" id="KW-1133">Transmembrane helix</keyword>